<proteinExistence type="predicted"/>
<keyword evidence="3" id="KW-1185">Reference proteome</keyword>
<evidence type="ECO:0000313" key="2">
    <source>
        <dbReference type="EMBL" id="KAK3232661.1"/>
    </source>
</evidence>
<dbReference type="EMBL" id="LGRX02035932">
    <property type="protein sequence ID" value="KAK3232661.1"/>
    <property type="molecule type" value="Genomic_DNA"/>
</dbReference>
<evidence type="ECO:0000313" key="3">
    <source>
        <dbReference type="Proteomes" id="UP001190700"/>
    </source>
</evidence>
<feature type="coiled-coil region" evidence="1">
    <location>
        <begin position="57"/>
        <end position="94"/>
    </location>
</feature>
<evidence type="ECO:0000256" key="1">
    <source>
        <dbReference type="SAM" id="Coils"/>
    </source>
</evidence>
<accession>A0AAE0B9R4</accession>
<organism evidence="2 3">
    <name type="scientific">Cymbomonas tetramitiformis</name>
    <dbReference type="NCBI Taxonomy" id="36881"/>
    <lineage>
        <taxon>Eukaryota</taxon>
        <taxon>Viridiplantae</taxon>
        <taxon>Chlorophyta</taxon>
        <taxon>Pyramimonadophyceae</taxon>
        <taxon>Pyramimonadales</taxon>
        <taxon>Pyramimonadaceae</taxon>
        <taxon>Cymbomonas</taxon>
    </lineage>
</organism>
<dbReference type="AlphaFoldDB" id="A0AAE0B9R4"/>
<name>A0AAE0B9R4_9CHLO</name>
<keyword evidence="1" id="KW-0175">Coiled coil</keyword>
<protein>
    <submittedName>
        <fullName evidence="2">Uncharacterized protein</fullName>
    </submittedName>
</protein>
<comment type="caution">
    <text evidence="2">The sequence shown here is derived from an EMBL/GenBank/DDBJ whole genome shotgun (WGS) entry which is preliminary data.</text>
</comment>
<gene>
    <name evidence="2" type="ORF">CYMTET_56996</name>
</gene>
<dbReference type="Gene3D" id="2.60.260.20">
    <property type="entry name" value="Urease metallochaperone UreE, N-terminal domain"/>
    <property type="match status" value="1"/>
</dbReference>
<reference evidence="2 3" key="1">
    <citation type="journal article" date="2015" name="Genome Biol. Evol.">
        <title>Comparative Genomics of a Bacterivorous Green Alga Reveals Evolutionary Causalities and Consequences of Phago-Mixotrophic Mode of Nutrition.</title>
        <authorList>
            <person name="Burns J.A."/>
            <person name="Paasch A."/>
            <person name="Narechania A."/>
            <person name="Kim E."/>
        </authorList>
    </citation>
    <scope>NUCLEOTIDE SEQUENCE [LARGE SCALE GENOMIC DNA]</scope>
    <source>
        <strain evidence="2 3">PLY_AMNH</strain>
    </source>
</reference>
<dbReference type="Proteomes" id="UP001190700">
    <property type="component" value="Unassembled WGS sequence"/>
</dbReference>
<sequence length="236" mass="25126">MYLPTGLPLCATTRVSASQPVDCHFEPQDAASAGPKSDADVIAAALANAAVGQAQAAMAREKAREKQQRDLEALEAAKKAANKARRQAANLIASNGPSGPEIRTRLVLTTEEAAVGGKHRLSIEVEENCPRCVMKDGFWTLTVDMMNEVKLCSKCQGVTRVVSPKNIEVEVQPGSVDGDEVLVEGGGNSGYAQRLGRFKQTVKEGGEDGNVRVVLVVLTEEGQESAYPEIDCYGNI</sequence>